<evidence type="ECO:0000313" key="3">
    <source>
        <dbReference type="Proteomes" id="UP000289152"/>
    </source>
</evidence>
<dbReference type="AlphaFoldDB" id="A0A4V1M3J8"/>
<feature type="compositionally biased region" description="Low complexity" evidence="1">
    <location>
        <begin position="35"/>
        <end position="48"/>
    </location>
</feature>
<evidence type="ECO:0000313" key="2">
    <source>
        <dbReference type="EMBL" id="RXK37117.1"/>
    </source>
</evidence>
<reference evidence="2 3" key="1">
    <citation type="submission" date="2016-06" db="EMBL/GenBank/DDBJ databases">
        <title>Evolution of pathogenesis and genome organization in the Tremellales.</title>
        <authorList>
            <person name="Cuomo C."/>
            <person name="Litvintseva A."/>
            <person name="Heitman J."/>
            <person name="Chen Y."/>
            <person name="Sun S."/>
            <person name="Springer D."/>
            <person name="Dromer F."/>
            <person name="Young S."/>
            <person name="Zeng Q."/>
            <person name="Chapman S."/>
            <person name="Gujja S."/>
            <person name="Saif S."/>
            <person name="Birren B."/>
        </authorList>
    </citation>
    <scope>NUCLEOTIDE SEQUENCE [LARGE SCALE GENOMIC DNA]</scope>
    <source>
        <strain evidence="2 3">ATCC 28783</strain>
    </source>
</reference>
<proteinExistence type="predicted"/>
<organism evidence="2 3">
    <name type="scientific">Tremella mesenterica</name>
    <name type="common">Jelly fungus</name>
    <dbReference type="NCBI Taxonomy" id="5217"/>
    <lineage>
        <taxon>Eukaryota</taxon>
        <taxon>Fungi</taxon>
        <taxon>Dikarya</taxon>
        <taxon>Basidiomycota</taxon>
        <taxon>Agaricomycotina</taxon>
        <taxon>Tremellomycetes</taxon>
        <taxon>Tremellales</taxon>
        <taxon>Tremellaceae</taxon>
        <taxon>Tremella</taxon>
    </lineage>
</organism>
<dbReference type="InParanoid" id="A0A4V1M3J8"/>
<accession>A0A4V1M3J8</accession>
<comment type="caution">
    <text evidence="2">The sequence shown here is derived from an EMBL/GenBank/DDBJ whole genome shotgun (WGS) entry which is preliminary data.</text>
</comment>
<evidence type="ECO:0000256" key="1">
    <source>
        <dbReference type="SAM" id="MobiDB-lite"/>
    </source>
</evidence>
<name>A0A4V1M3J8_TREME</name>
<sequence length="101" mass="11166">MNKCIGMIRKSFKVITVQVPPRTKFPPTQNDNFPLLNQLSKSNSNSTLPTRTTIFPCSSTKSNSNSTLPTLTKTRPQTSNPKTNDNSPVKPRKTFVSSLSP</sequence>
<dbReference type="VEuPathDB" id="FungiDB:TREMEDRAFT_57992"/>
<feature type="region of interest" description="Disordered" evidence="1">
    <location>
        <begin position="21"/>
        <end position="101"/>
    </location>
</feature>
<protein>
    <submittedName>
        <fullName evidence="2">Uncharacterized protein</fullName>
    </submittedName>
</protein>
<dbReference type="Proteomes" id="UP000289152">
    <property type="component" value="Unassembled WGS sequence"/>
</dbReference>
<feature type="compositionally biased region" description="Polar residues" evidence="1">
    <location>
        <begin position="49"/>
        <end position="87"/>
    </location>
</feature>
<gene>
    <name evidence="2" type="ORF">M231_05633</name>
</gene>
<dbReference type="EMBL" id="SDIL01000077">
    <property type="protein sequence ID" value="RXK37117.1"/>
    <property type="molecule type" value="Genomic_DNA"/>
</dbReference>
<keyword evidence="3" id="KW-1185">Reference proteome</keyword>